<protein>
    <submittedName>
        <fullName evidence="1">Uncharacterized protein</fullName>
    </submittedName>
</protein>
<name>A0A8X7C9E8_9ARAC</name>
<dbReference type="Proteomes" id="UP000886998">
    <property type="component" value="Unassembled WGS sequence"/>
</dbReference>
<dbReference type="AlphaFoldDB" id="A0A8X7C9E8"/>
<organism evidence="1 2">
    <name type="scientific">Trichonephila inaurata madagascariensis</name>
    <dbReference type="NCBI Taxonomy" id="2747483"/>
    <lineage>
        <taxon>Eukaryota</taxon>
        <taxon>Metazoa</taxon>
        <taxon>Ecdysozoa</taxon>
        <taxon>Arthropoda</taxon>
        <taxon>Chelicerata</taxon>
        <taxon>Arachnida</taxon>
        <taxon>Araneae</taxon>
        <taxon>Araneomorphae</taxon>
        <taxon>Entelegynae</taxon>
        <taxon>Araneoidea</taxon>
        <taxon>Nephilidae</taxon>
        <taxon>Trichonephila</taxon>
        <taxon>Trichonephila inaurata</taxon>
    </lineage>
</organism>
<comment type="caution">
    <text evidence="1">The sequence shown here is derived from an EMBL/GenBank/DDBJ whole genome shotgun (WGS) entry which is preliminary data.</text>
</comment>
<gene>
    <name evidence="1" type="ORF">TNIN_474731</name>
</gene>
<keyword evidence="2" id="KW-1185">Reference proteome</keyword>
<dbReference type="EMBL" id="BMAV01011150">
    <property type="protein sequence ID" value="GFY56809.1"/>
    <property type="molecule type" value="Genomic_DNA"/>
</dbReference>
<sequence>MGQGVTKIFLRQGSEPYLQTQNSFARKNPQACRVSQQHKVISEGQKGFIFPLVLNGENTVNGAVKEDATEWAFLLNSTPEGDGWVETFVSDYAGRGILVDVGYQANKFSVDATRLKFLDDFMGNGAKCIGDIEPCSKLVDLMSSSYCQVLIDEKVMFDDPIEGSNTLLCWRNDLMLLAPKRKLLREALSEYLVGSSGKIDGSPIL</sequence>
<reference evidence="1" key="1">
    <citation type="submission" date="2020-08" db="EMBL/GenBank/DDBJ databases">
        <title>Multicomponent nature underlies the extraordinary mechanical properties of spider dragline silk.</title>
        <authorList>
            <person name="Kono N."/>
            <person name="Nakamura H."/>
            <person name="Mori M."/>
            <person name="Yoshida Y."/>
            <person name="Ohtoshi R."/>
            <person name="Malay A.D."/>
            <person name="Moran D.A.P."/>
            <person name="Tomita M."/>
            <person name="Numata K."/>
            <person name="Arakawa K."/>
        </authorList>
    </citation>
    <scope>NUCLEOTIDE SEQUENCE</scope>
</reference>
<proteinExistence type="predicted"/>
<evidence type="ECO:0000313" key="1">
    <source>
        <dbReference type="EMBL" id="GFY56809.1"/>
    </source>
</evidence>
<accession>A0A8X7C9E8</accession>
<evidence type="ECO:0000313" key="2">
    <source>
        <dbReference type="Proteomes" id="UP000886998"/>
    </source>
</evidence>